<dbReference type="HOGENOM" id="CLU_765044_0_0_1"/>
<dbReference type="RefSeq" id="XP_006691378.1">
    <property type="nucleotide sequence ID" value="XM_006691315.1"/>
</dbReference>
<dbReference type="STRING" id="759272.G0S026"/>
<keyword evidence="2" id="KW-0677">Repeat</keyword>
<dbReference type="Gene3D" id="2.130.10.10">
    <property type="entry name" value="YVTN repeat-like/Quinoprotein amine dehydrogenase"/>
    <property type="match status" value="1"/>
</dbReference>
<reference evidence="3 4" key="1">
    <citation type="journal article" date="2011" name="Cell">
        <title>Insight into structure and assembly of the nuclear pore complex by utilizing the genome of a eukaryotic thermophile.</title>
        <authorList>
            <person name="Amlacher S."/>
            <person name="Sarges P."/>
            <person name="Flemming D."/>
            <person name="van Noort V."/>
            <person name="Kunze R."/>
            <person name="Devos D.P."/>
            <person name="Arumugam M."/>
            <person name="Bork P."/>
            <person name="Hurt E."/>
        </authorList>
    </citation>
    <scope>NUCLEOTIDE SEQUENCE [LARGE SCALE GENOMIC DNA]</scope>
    <source>
        <strain evidence="4">DSM 1495 / CBS 144.50 / IMI 039719</strain>
    </source>
</reference>
<dbReference type="OrthoDB" id="128867at2759"/>
<gene>
    <name evidence="3" type="ORF">CTHT_0008500</name>
</gene>
<dbReference type="InterPro" id="IPR015943">
    <property type="entry name" value="WD40/YVTN_repeat-like_dom_sf"/>
</dbReference>
<dbReference type="EMBL" id="GL988037">
    <property type="protein sequence ID" value="EGS23187.1"/>
    <property type="molecule type" value="Genomic_DNA"/>
</dbReference>
<dbReference type="GeneID" id="18254888"/>
<dbReference type="PANTHER" id="PTHR44472:SF1">
    <property type="entry name" value="DDB1 AND CUL4 ASSOCIATED FACTOR 4"/>
    <property type="match status" value="1"/>
</dbReference>
<dbReference type="eggNOG" id="KOG2695">
    <property type="taxonomic scope" value="Eukaryota"/>
</dbReference>
<evidence type="ECO:0000256" key="1">
    <source>
        <dbReference type="ARBA" id="ARBA00022574"/>
    </source>
</evidence>
<dbReference type="InterPro" id="IPR052254">
    <property type="entry name" value="CUL4-DDB1_E3_ligase_receptor"/>
</dbReference>
<dbReference type="Proteomes" id="UP000008066">
    <property type="component" value="Unassembled WGS sequence"/>
</dbReference>
<dbReference type="SUPFAM" id="SSF50978">
    <property type="entry name" value="WD40 repeat-like"/>
    <property type="match status" value="1"/>
</dbReference>
<evidence type="ECO:0000256" key="2">
    <source>
        <dbReference type="ARBA" id="ARBA00022737"/>
    </source>
</evidence>
<dbReference type="KEGG" id="cthr:CTHT_0008500"/>
<keyword evidence="1" id="KW-0853">WD repeat</keyword>
<dbReference type="PANTHER" id="PTHR44472">
    <property type="entry name" value="DDB1- AND CUL4-ASSOCIATED FACTOR 4-RELATED"/>
    <property type="match status" value="1"/>
</dbReference>
<dbReference type="InterPro" id="IPR036322">
    <property type="entry name" value="WD40_repeat_dom_sf"/>
</dbReference>
<dbReference type="OMA" id="PWEREIL"/>
<evidence type="ECO:0000313" key="4">
    <source>
        <dbReference type="Proteomes" id="UP000008066"/>
    </source>
</evidence>
<sequence>MWVDSGSSFTQEVPGGMPAVFAIRMGHRLAESWIPTNEEETIDILITEKFRGLNSVPTYHIGGFYLPLGPMDFHKPSGKLLMACSHQWLAFFAPSALHTNLQNTGIPPQWHIPPPSTGVYITTLRAAPPNSRLTGILGTNRGLISFQDDELEWINTSSSPQLSVHQNNPNGHSRFRVNNPPWEREILSVDFLPSNSSEVVLAGTRSGHICLLDLREPLVRPKTIRHSSAAAHVRAVGGYTILAAGPNHSMALYDLRFSKLFASQNHQPQVSHTLGGAKGKNPAAKTFQNWNSTLPIVTFPGYRNEGHIHIGLDVLDAGCYSSHGAVAAAHDDGTVGVYSLRDGARMDSPEGVDTIRAPDVWE</sequence>
<accession>G0S026</accession>
<keyword evidence="4" id="KW-1185">Reference proteome</keyword>
<evidence type="ECO:0000313" key="3">
    <source>
        <dbReference type="EMBL" id="EGS23187.1"/>
    </source>
</evidence>
<dbReference type="GO" id="GO:0080008">
    <property type="term" value="C:Cul4-RING E3 ubiquitin ligase complex"/>
    <property type="evidence" value="ECO:0007669"/>
    <property type="project" value="TreeGrafter"/>
</dbReference>
<dbReference type="AlphaFoldDB" id="G0S026"/>
<protein>
    <submittedName>
        <fullName evidence="3">Uncharacterized protein</fullName>
    </submittedName>
</protein>
<organism evidence="4">
    <name type="scientific">Chaetomium thermophilum (strain DSM 1495 / CBS 144.50 / IMI 039719)</name>
    <name type="common">Thermochaetoides thermophila</name>
    <dbReference type="NCBI Taxonomy" id="759272"/>
    <lineage>
        <taxon>Eukaryota</taxon>
        <taxon>Fungi</taxon>
        <taxon>Dikarya</taxon>
        <taxon>Ascomycota</taxon>
        <taxon>Pezizomycotina</taxon>
        <taxon>Sordariomycetes</taxon>
        <taxon>Sordariomycetidae</taxon>
        <taxon>Sordariales</taxon>
        <taxon>Chaetomiaceae</taxon>
        <taxon>Thermochaetoides</taxon>
    </lineage>
</organism>
<proteinExistence type="predicted"/>
<name>G0S026_CHATD</name>